<evidence type="ECO:0000313" key="4">
    <source>
        <dbReference type="EMBL" id="UOO78700.1"/>
    </source>
</evidence>
<reference evidence="4" key="3">
    <citation type="journal article" date="2022" name="Res Sq">
        <title>Evolution of multicellular longitudinally dividing oral cavity symbionts (Neisseriaceae).</title>
        <authorList>
            <person name="Nyongesa S."/>
            <person name="Weber P."/>
            <person name="Bernet E."/>
            <person name="Pullido F."/>
            <person name="Nieckarz M."/>
            <person name="Delaby M."/>
            <person name="Nieves C."/>
            <person name="Viehboeck T."/>
            <person name="Krause N."/>
            <person name="Rivera-Millot A."/>
            <person name="Nakamura A."/>
            <person name="Vischer N."/>
            <person name="VanNieuwenhze M."/>
            <person name="Brun Y."/>
            <person name="Cava F."/>
            <person name="Bulgheresi S."/>
            <person name="Veyrier F."/>
        </authorList>
    </citation>
    <scope>NUCLEOTIDE SEQUENCE</scope>
    <source>
        <strain evidence="4">1258/02</strain>
    </source>
</reference>
<dbReference type="EMBL" id="SLXE01000006">
    <property type="protein sequence ID" value="TCP07797.1"/>
    <property type="molecule type" value="Genomic_DNA"/>
</dbReference>
<dbReference type="PANTHER" id="PTHR41532">
    <property type="entry name" value="FIXS PROTEIN"/>
    <property type="match status" value="1"/>
</dbReference>
<accession>A0AAE9GVW1</accession>
<proteinExistence type="predicted"/>
<keyword evidence="5" id="KW-1185">Reference proteome</keyword>
<evidence type="ECO:0000313" key="3">
    <source>
        <dbReference type="EMBL" id="TCP07797.1"/>
    </source>
</evidence>
<name>A0AAE9GVW1_9NEIS</name>
<evidence type="ECO:0000313" key="6">
    <source>
        <dbReference type="Proteomes" id="UP000829756"/>
    </source>
</evidence>
<keyword evidence="2" id="KW-1133">Transmembrane helix</keyword>
<dbReference type="RefSeq" id="WP_132953197.1">
    <property type="nucleotide sequence ID" value="NZ_CALJUB010000129.1"/>
</dbReference>
<keyword evidence="2" id="KW-0812">Transmembrane</keyword>
<keyword evidence="2" id="KW-0472">Membrane</keyword>
<feature type="region of interest" description="Disordered" evidence="1">
    <location>
        <begin position="45"/>
        <end position="74"/>
    </location>
</feature>
<dbReference type="Pfam" id="PF03597">
    <property type="entry name" value="FixS"/>
    <property type="match status" value="1"/>
</dbReference>
<protein>
    <submittedName>
        <fullName evidence="4">Cbb3-type cytochrome oxidase assembly protein CcoS</fullName>
    </submittedName>
    <submittedName>
        <fullName evidence="3">Cbb3-type cytochrome oxidase maturation protein</fullName>
    </submittedName>
</protein>
<evidence type="ECO:0000313" key="5">
    <source>
        <dbReference type="Proteomes" id="UP000294721"/>
    </source>
</evidence>
<sequence length="74" mass="8402">MESVFILIPISVILAFIIAYFFWWSGKSGQFDDLEGPAHRILMDDDSTDRLNADTESATPPEAEQEAEKNEPER</sequence>
<feature type="transmembrane region" description="Helical" evidence="2">
    <location>
        <begin position="6"/>
        <end position="24"/>
    </location>
</feature>
<dbReference type="InterPro" id="IPR004714">
    <property type="entry name" value="Cyt_oxidase_maturation_cbb3"/>
</dbReference>
<dbReference type="Proteomes" id="UP000294721">
    <property type="component" value="Unassembled WGS sequence"/>
</dbReference>
<dbReference type="PANTHER" id="PTHR41532:SF1">
    <property type="entry name" value="FIXS PROTEIN"/>
    <property type="match status" value="1"/>
</dbReference>
<organism evidence="4 6">
    <name type="scientific">Uruburuella suis</name>
    <dbReference type="NCBI Taxonomy" id="252130"/>
    <lineage>
        <taxon>Bacteria</taxon>
        <taxon>Pseudomonadati</taxon>
        <taxon>Pseudomonadota</taxon>
        <taxon>Betaproteobacteria</taxon>
        <taxon>Neisseriales</taxon>
        <taxon>Neisseriaceae</taxon>
        <taxon>Uruburuella</taxon>
    </lineage>
</organism>
<evidence type="ECO:0000256" key="2">
    <source>
        <dbReference type="SAM" id="Phobius"/>
    </source>
</evidence>
<reference evidence="4" key="2">
    <citation type="submission" date="2021-12" db="EMBL/GenBank/DDBJ databases">
        <authorList>
            <person name="Veyrier F.J."/>
        </authorList>
    </citation>
    <scope>NUCLEOTIDE SEQUENCE</scope>
    <source>
        <strain evidence="4">1258/02</strain>
    </source>
</reference>
<dbReference type="KEGG" id="usu:LVJ78_08280"/>
<dbReference type="EMBL" id="CP091507">
    <property type="protein sequence ID" value="UOO78700.1"/>
    <property type="molecule type" value="Genomic_DNA"/>
</dbReference>
<reference evidence="3 5" key="1">
    <citation type="submission" date="2019-03" db="EMBL/GenBank/DDBJ databases">
        <title>Genomic Encyclopedia of Type Strains, Phase IV (KMG-IV): sequencing the most valuable type-strain genomes for metagenomic binning, comparative biology and taxonomic classification.</title>
        <authorList>
            <person name="Goeker M."/>
        </authorList>
    </citation>
    <scope>NUCLEOTIDE SEQUENCE [LARGE SCALE GENOMIC DNA]</scope>
    <source>
        <strain evidence="3 5">DSM 17474</strain>
    </source>
</reference>
<dbReference type="NCBIfam" id="TIGR00847">
    <property type="entry name" value="ccoS"/>
    <property type="match status" value="1"/>
</dbReference>
<dbReference type="AlphaFoldDB" id="A0AAE9GVW1"/>
<dbReference type="Proteomes" id="UP000829756">
    <property type="component" value="Chromosome"/>
</dbReference>
<evidence type="ECO:0000256" key="1">
    <source>
        <dbReference type="SAM" id="MobiDB-lite"/>
    </source>
</evidence>
<gene>
    <name evidence="4" type="primary">ccoS</name>
    <name evidence="3" type="ORF">EV680_10638</name>
    <name evidence="4" type="ORF">LVJ78_08280</name>
</gene>